<evidence type="ECO:0000313" key="1">
    <source>
        <dbReference type="EMBL" id="KLO54088.1"/>
    </source>
</evidence>
<accession>A0ABR5G2E2</accession>
<reference evidence="2 3" key="1">
    <citation type="submission" date="2015-05" db="EMBL/GenBank/DDBJ databases">
        <title>Genome sequence of Mycobacterium senegalense.</title>
        <authorList>
            <person name="Greninger A.L."/>
            <person name="Miller S."/>
        </authorList>
    </citation>
    <scope>NUCLEOTIDE SEQUENCE [LARGE SCALE GENOMIC DNA]</scope>
    <source>
        <strain evidence="2 3">CK2</strain>
    </source>
</reference>
<dbReference type="Proteomes" id="UP000036499">
    <property type="component" value="Unassembled WGS sequence"/>
</dbReference>
<keyword evidence="3" id="KW-1185">Reference proteome</keyword>
<dbReference type="EMBL" id="LDPU01000001">
    <property type="protein sequence ID" value="KLO54155.1"/>
    <property type="molecule type" value="Genomic_DNA"/>
</dbReference>
<evidence type="ECO:0000313" key="3">
    <source>
        <dbReference type="Proteomes" id="UP000036499"/>
    </source>
</evidence>
<proteinExistence type="predicted"/>
<comment type="caution">
    <text evidence="2">The sequence shown here is derived from an EMBL/GenBank/DDBJ whole genome shotgun (WGS) entry which is preliminary data.</text>
</comment>
<dbReference type="EMBL" id="LDPU01000001">
    <property type="protein sequence ID" value="KLO54088.1"/>
    <property type="molecule type" value="Genomic_DNA"/>
</dbReference>
<organism evidence="2 3">
    <name type="scientific">Mycolicibacterium senegalense</name>
    <dbReference type="NCBI Taxonomy" id="1796"/>
    <lineage>
        <taxon>Bacteria</taxon>
        <taxon>Bacillati</taxon>
        <taxon>Actinomycetota</taxon>
        <taxon>Actinomycetes</taxon>
        <taxon>Mycobacteriales</taxon>
        <taxon>Mycobacteriaceae</taxon>
        <taxon>Mycolicibacterium</taxon>
    </lineage>
</organism>
<name>A0ABR5G2E2_9MYCO</name>
<sequence>MIEPRRVRRLGPDERNAIWQCDGPVWRAFYAWFGQDAGGWHYCLADRAYWTQTSAGIGDVDATTITSDPSKDLRTFQFDELVRLGEPAYLFDQNGKAVPLPRHLARSYQ</sequence>
<gene>
    <name evidence="1" type="ORF">ABW05_24085</name>
    <name evidence="2" type="ORF">ABW05_24515</name>
</gene>
<dbReference type="RefSeq" id="WP_047039408.1">
    <property type="nucleotide sequence ID" value="NZ_LDCO01000021.1"/>
</dbReference>
<protein>
    <submittedName>
        <fullName evidence="2">Uncharacterized protein</fullName>
    </submittedName>
</protein>
<evidence type="ECO:0000313" key="2">
    <source>
        <dbReference type="EMBL" id="KLO54155.1"/>
    </source>
</evidence>